<feature type="region of interest" description="Disordered" evidence="1">
    <location>
        <begin position="77"/>
        <end position="101"/>
    </location>
</feature>
<evidence type="ECO:0000313" key="2">
    <source>
        <dbReference type="EMBL" id="DAG03692.1"/>
    </source>
</evidence>
<dbReference type="EMBL" id="BK016234">
    <property type="protein sequence ID" value="DAG03692.1"/>
    <property type="molecule type" value="Genomic_DNA"/>
</dbReference>
<protein>
    <submittedName>
        <fullName evidence="2">Uncharacterized protein</fullName>
    </submittedName>
</protein>
<name>A0A8S5VAF5_9CAUD</name>
<reference evidence="2" key="1">
    <citation type="journal article" date="2021" name="Proc. Natl. Acad. Sci. U.S.A.">
        <title>A Catalog of Tens of Thousands of Viruses from Human Metagenomes Reveals Hidden Associations with Chronic Diseases.</title>
        <authorList>
            <person name="Tisza M.J."/>
            <person name="Buck C.B."/>
        </authorList>
    </citation>
    <scope>NUCLEOTIDE SEQUENCE</scope>
    <source>
        <strain evidence="2">Ct6bU4</strain>
    </source>
</reference>
<organism evidence="2">
    <name type="scientific">Siphoviridae sp. ct6bU4</name>
    <dbReference type="NCBI Taxonomy" id="2825344"/>
    <lineage>
        <taxon>Viruses</taxon>
        <taxon>Duplodnaviria</taxon>
        <taxon>Heunggongvirae</taxon>
        <taxon>Uroviricota</taxon>
        <taxon>Caudoviricetes</taxon>
    </lineage>
</organism>
<evidence type="ECO:0000256" key="1">
    <source>
        <dbReference type="SAM" id="MobiDB-lite"/>
    </source>
</evidence>
<accession>A0A8S5VAF5</accession>
<sequence>MAIIEITYSQNRHGYYELVNDNLPDELDINMPKHLVAGNTYLLESHLLNAVMRTPGWKCQSISAGRGLRSQTIVTVESDGHEPNDYEDPYNDISEYDVHGW</sequence>
<proteinExistence type="predicted"/>